<comment type="caution">
    <text evidence="5">The sequence shown here is derived from an EMBL/GenBank/DDBJ whole genome shotgun (WGS) entry which is preliminary data.</text>
</comment>
<evidence type="ECO:0000256" key="3">
    <source>
        <dbReference type="ARBA" id="ARBA00022857"/>
    </source>
</evidence>
<dbReference type="InterPro" id="IPR002347">
    <property type="entry name" value="SDR_fam"/>
</dbReference>
<dbReference type="PANTHER" id="PTHR44085:SF2">
    <property type="entry name" value="SEPIAPTERIN REDUCTASE"/>
    <property type="match status" value="1"/>
</dbReference>
<keyword evidence="3" id="KW-0521">NADP</keyword>
<protein>
    <submittedName>
        <fullName evidence="5">Short-chain dehydrogenase</fullName>
    </submittedName>
</protein>
<reference evidence="5 6" key="1">
    <citation type="submission" date="2015-11" db="EMBL/GenBank/DDBJ databases">
        <title>Solirubrum puertoriconensis gen. nov. an environmental bacteria isolated in Puerto Rico.</title>
        <authorList>
            <person name="Cuebas-Irizarry M.F."/>
            <person name="Montalvo-Rodriguez R."/>
        </authorList>
    </citation>
    <scope>NUCLEOTIDE SEQUENCE [LARGE SCALE GENOMIC DNA]</scope>
    <source>
        <strain evidence="5 6">MC1A</strain>
    </source>
</reference>
<dbReference type="InterPro" id="IPR020904">
    <property type="entry name" value="Sc_DH/Rdtase_CS"/>
</dbReference>
<gene>
    <name evidence="5" type="ORF">ASU33_05420</name>
</gene>
<organism evidence="5 6">
    <name type="scientific">Solirubrum puertoriconensis</name>
    <dbReference type="NCBI Taxonomy" id="1751427"/>
    <lineage>
        <taxon>Bacteria</taxon>
        <taxon>Pseudomonadati</taxon>
        <taxon>Bacteroidota</taxon>
        <taxon>Cytophagia</taxon>
        <taxon>Cytophagales</taxon>
    </lineage>
</organism>
<dbReference type="GO" id="GO:0006729">
    <property type="term" value="P:tetrahydrobiopterin biosynthetic process"/>
    <property type="evidence" value="ECO:0007669"/>
    <property type="project" value="TreeGrafter"/>
</dbReference>
<evidence type="ECO:0000313" key="5">
    <source>
        <dbReference type="EMBL" id="KUG06771.1"/>
    </source>
</evidence>
<dbReference type="InterPro" id="IPR036291">
    <property type="entry name" value="NAD(P)-bd_dom_sf"/>
</dbReference>
<comment type="subcellular location">
    <subcellularLocation>
        <location evidence="1">Cytoplasm</location>
    </subcellularLocation>
</comment>
<dbReference type="AlphaFoldDB" id="A0A9X0L3R0"/>
<evidence type="ECO:0000256" key="1">
    <source>
        <dbReference type="ARBA" id="ARBA00004496"/>
    </source>
</evidence>
<dbReference type="Pfam" id="PF00106">
    <property type="entry name" value="adh_short"/>
    <property type="match status" value="1"/>
</dbReference>
<dbReference type="RefSeq" id="WP_059072463.1">
    <property type="nucleotide sequence ID" value="NZ_LNAL01000008.1"/>
</dbReference>
<evidence type="ECO:0000256" key="4">
    <source>
        <dbReference type="ARBA" id="ARBA00023002"/>
    </source>
</evidence>
<keyword evidence="6" id="KW-1185">Reference proteome</keyword>
<dbReference type="GO" id="GO:0004757">
    <property type="term" value="F:sepiapterin reductase (NADP+) activity"/>
    <property type="evidence" value="ECO:0007669"/>
    <property type="project" value="TreeGrafter"/>
</dbReference>
<accession>A0A9X0L3R0</accession>
<dbReference type="PANTHER" id="PTHR44085">
    <property type="entry name" value="SEPIAPTERIN REDUCTASE"/>
    <property type="match status" value="1"/>
</dbReference>
<dbReference type="InterPro" id="IPR051721">
    <property type="entry name" value="Biopterin_syn/organic_redct"/>
</dbReference>
<name>A0A9X0L3R0_SOLP1</name>
<proteinExistence type="predicted"/>
<dbReference type="EMBL" id="LNAL01000008">
    <property type="protein sequence ID" value="KUG06771.1"/>
    <property type="molecule type" value="Genomic_DNA"/>
</dbReference>
<keyword evidence="2" id="KW-0963">Cytoplasm</keyword>
<dbReference type="GO" id="GO:0005737">
    <property type="term" value="C:cytoplasm"/>
    <property type="evidence" value="ECO:0007669"/>
    <property type="project" value="UniProtKB-SubCell"/>
</dbReference>
<dbReference type="PRINTS" id="PR00081">
    <property type="entry name" value="GDHRDH"/>
</dbReference>
<evidence type="ECO:0000313" key="6">
    <source>
        <dbReference type="Proteomes" id="UP000054223"/>
    </source>
</evidence>
<dbReference type="PROSITE" id="PS00061">
    <property type="entry name" value="ADH_SHORT"/>
    <property type="match status" value="1"/>
</dbReference>
<dbReference type="OrthoDB" id="9794387at2"/>
<dbReference type="SUPFAM" id="SSF51735">
    <property type="entry name" value="NAD(P)-binding Rossmann-fold domains"/>
    <property type="match status" value="1"/>
</dbReference>
<evidence type="ECO:0000256" key="2">
    <source>
        <dbReference type="ARBA" id="ARBA00022490"/>
    </source>
</evidence>
<sequence>MHYYIITGASRGLGKALAEQALARPDTTVLGVSRHATIEHPRYHHQPLDFSDVVAVENNLHKVFTARPDASSITLINNAAVVGDIGYIGEHQNEHFEFVFDVNVIVPAMLMNTFLSAYGNLGCPRTVLNISSGAAQRPVDGWGAYCASKAALDMLSQVAQHEQELRGTGVRIRSLAPGIVDTEMQEQIRSSDERQFSQVARFEAYHREGHLAQPQEVAQRIMRWITQPAAAQEPVVLRIDTLP</sequence>
<keyword evidence="4" id="KW-0560">Oxidoreductase</keyword>
<dbReference type="Proteomes" id="UP000054223">
    <property type="component" value="Unassembled WGS sequence"/>
</dbReference>
<dbReference type="Gene3D" id="3.40.50.720">
    <property type="entry name" value="NAD(P)-binding Rossmann-like Domain"/>
    <property type="match status" value="1"/>
</dbReference>